<comment type="caution">
    <text evidence="1">The sequence shown here is derived from an EMBL/GenBank/DDBJ whole genome shotgun (WGS) entry which is preliminary data.</text>
</comment>
<protein>
    <submittedName>
        <fullName evidence="1">(diamondback moth) hypothetical protein</fullName>
    </submittedName>
</protein>
<gene>
    <name evidence="1" type="ORF">PLXY2_LOCUS8761</name>
</gene>
<dbReference type="AlphaFoldDB" id="A0A8S4FHP2"/>
<name>A0A8S4FHP2_PLUXY</name>
<accession>A0A8S4FHP2</accession>
<dbReference type="EMBL" id="CAJHNJ030000033">
    <property type="protein sequence ID" value="CAG9126901.1"/>
    <property type="molecule type" value="Genomic_DNA"/>
</dbReference>
<reference evidence="1" key="1">
    <citation type="submission" date="2020-11" db="EMBL/GenBank/DDBJ databases">
        <authorList>
            <person name="Whiteford S."/>
        </authorList>
    </citation>
    <scope>NUCLEOTIDE SEQUENCE</scope>
</reference>
<evidence type="ECO:0000313" key="1">
    <source>
        <dbReference type="EMBL" id="CAG9126901.1"/>
    </source>
</evidence>
<evidence type="ECO:0000313" key="2">
    <source>
        <dbReference type="Proteomes" id="UP000653454"/>
    </source>
</evidence>
<organism evidence="1 2">
    <name type="scientific">Plutella xylostella</name>
    <name type="common">Diamondback moth</name>
    <name type="synonym">Plutella maculipennis</name>
    <dbReference type="NCBI Taxonomy" id="51655"/>
    <lineage>
        <taxon>Eukaryota</taxon>
        <taxon>Metazoa</taxon>
        <taxon>Ecdysozoa</taxon>
        <taxon>Arthropoda</taxon>
        <taxon>Hexapoda</taxon>
        <taxon>Insecta</taxon>
        <taxon>Pterygota</taxon>
        <taxon>Neoptera</taxon>
        <taxon>Endopterygota</taxon>
        <taxon>Lepidoptera</taxon>
        <taxon>Glossata</taxon>
        <taxon>Ditrysia</taxon>
        <taxon>Yponomeutoidea</taxon>
        <taxon>Plutellidae</taxon>
        <taxon>Plutella</taxon>
    </lineage>
</organism>
<proteinExistence type="predicted"/>
<dbReference type="Proteomes" id="UP000653454">
    <property type="component" value="Unassembled WGS sequence"/>
</dbReference>
<sequence length="85" mass="9592">MTMSESVSSSSSKVSQFGLYRTIDSRTEEFLKLSKKRQIRQGFTVVGCEKAFDTKNYKKKAHARIANDITSEMRSNTSLSYANAI</sequence>
<keyword evidence="2" id="KW-1185">Reference proteome</keyword>